<dbReference type="AlphaFoldDB" id="A0A2P5WW88"/>
<dbReference type="Proteomes" id="UP000239757">
    <property type="component" value="Unassembled WGS sequence"/>
</dbReference>
<accession>A0A2P5WW88</accession>
<feature type="compositionally biased region" description="Basic and acidic residues" evidence="1">
    <location>
        <begin position="41"/>
        <end position="53"/>
    </location>
</feature>
<protein>
    <submittedName>
        <fullName evidence="2">Uncharacterized protein</fullName>
    </submittedName>
</protein>
<sequence>MVAPISYIDSQSTICRIDIDFNAASETDVVGDDGYDSSDSSNHEVDSDSDPDIDKFPKYPDILPAHRLAINSGPEELFVG</sequence>
<feature type="region of interest" description="Disordered" evidence="1">
    <location>
        <begin position="30"/>
        <end position="53"/>
    </location>
</feature>
<organism evidence="2 3">
    <name type="scientific">Gossypium barbadense</name>
    <name type="common">Sea Island cotton</name>
    <name type="synonym">Hibiscus barbadensis</name>
    <dbReference type="NCBI Taxonomy" id="3634"/>
    <lineage>
        <taxon>Eukaryota</taxon>
        <taxon>Viridiplantae</taxon>
        <taxon>Streptophyta</taxon>
        <taxon>Embryophyta</taxon>
        <taxon>Tracheophyta</taxon>
        <taxon>Spermatophyta</taxon>
        <taxon>Magnoliopsida</taxon>
        <taxon>eudicotyledons</taxon>
        <taxon>Gunneridae</taxon>
        <taxon>Pentapetalae</taxon>
        <taxon>rosids</taxon>
        <taxon>malvids</taxon>
        <taxon>Malvales</taxon>
        <taxon>Malvaceae</taxon>
        <taxon>Malvoideae</taxon>
        <taxon>Gossypium</taxon>
    </lineage>
</organism>
<dbReference type="EMBL" id="KZ666300">
    <property type="protein sequence ID" value="PPR95357.1"/>
    <property type="molecule type" value="Genomic_DNA"/>
</dbReference>
<evidence type="ECO:0000256" key="1">
    <source>
        <dbReference type="SAM" id="MobiDB-lite"/>
    </source>
</evidence>
<evidence type="ECO:0000313" key="3">
    <source>
        <dbReference type="Proteomes" id="UP000239757"/>
    </source>
</evidence>
<gene>
    <name evidence="2" type="ORF">GOBAR_AA25311</name>
</gene>
<evidence type="ECO:0000313" key="2">
    <source>
        <dbReference type="EMBL" id="PPR95357.1"/>
    </source>
</evidence>
<proteinExistence type="predicted"/>
<name>A0A2P5WW88_GOSBA</name>
<reference evidence="2 3" key="1">
    <citation type="submission" date="2015-01" db="EMBL/GenBank/DDBJ databases">
        <title>Genome of allotetraploid Gossypium barbadense reveals genomic plasticity and fiber elongation in cotton evolution.</title>
        <authorList>
            <person name="Chen X."/>
            <person name="Liu X."/>
            <person name="Zhao B."/>
            <person name="Zheng H."/>
            <person name="Hu Y."/>
            <person name="Lu G."/>
            <person name="Yang C."/>
            <person name="Chen J."/>
            <person name="Shan C."/>
            <person name="Zhang L."/>
            <person name="Zhou Y."/>
            <person name="Wang L."/>
            <person name="Guo W."/>
            <person name="Bai Y."/>
            <person name="Ruan J."/>
            <person name="Shangguan X."/>
            <person name="Mao Y."/>
            <person name="Jiang J."/>
            <person name="Zhu Y."/>
            <person name="Lei J."/>
            <person name="Kang H."/>
            <person name="Chen S."/>
            <person name="He X."/>
            <person name="Wang R."/>
            <person name="Wang Y."/>
            <person name="Chen J."/>
            <person name="Wang L."/>
            <person name="Yu S."/>
            <person name="Wang B."/>
            <person name="Wei J."/>
            <person name="Song S."/>
            <person name="Lu X."/>
            <person name="Gao Z."/>
            <person name="Gu W."/>
            <person name="Deng X."/>
            <person name="Ma D."/>
            <person name="Wang S."/>
            <person name="Liang W."/>
            <person name="Fang L."/>
            <person name="Cai C."/>
            <person name="Zhu X."/>
            <person name="Zhou B."/>
            <person name="Zhang Y."/>
            <person name="Chen Z."/>
            <person name="Xu S."/>
            <person name="Zhu R."/>
            <person name="Wang S."/>
            <person name="Zhang T."/>
            <person name="Zhao G."/>
        </authorList>
    </citation>
    <scope>NUCLEOTIDE SEQUENCE [LARGE SCALE GENOMIC DNA]</scope>
    <source>
        <strain evidence="3">cv. Xinhai21</strain>
        <tissue evidence="2">Leaf</tissue>
    </source>
</reference>